<dbReference type="PANTHER" id="PTHR30001:SF1">
    <property type="entry name" value="RIBONUCLEASE E_G-LIKE PROTEIN, CHLOROPLASTIC"/>
    <property type="match status" value="1"/>
</dbReference>
<keyword evidence="7" id="KW-0694">RNA-binding</keyword>
<keyword evidence="5" id="KW-0378">Hydrolase</keyword>
<evidence type="ECO:0000256" key="2">
    <source>
        <dbReference type="ARBA" id="ARBA00022722"/>
    </source>
</evidence>
<evidence type="ECO:0000313" key="9">
    <source>
        <dbReference type="EMBL" id="GLQ36136.1"/>
    </source>
</evidence>
<keyword evidence="4" id="KW-0255">Endonuclease</keyword>
<evidence type="ECO:0000256" key="7">
    <source>
        <dbReference type="ARBA" id="ARBA00022884"/>
    </source>
</evidence>
<keyword evidence="6" id="KW-0460">Magnesium</keyword>
<accession>A0ABQ5VXH6</accession>
<dbReference type="RefSeq" id="WP_284379657.1">
    <property type="nucleotide sequence ID" value="NZ_BSNN01000008.1"/>
</dbReference>
<keyword evidence="10" id="KW-1185">Reference proteome</keyword>
<reference evidence="10" key="1">
    <citation type="journal article" date="2019" name="Int. J. Syst. Evol. Microbiol.">
        <title>The Global Catalogue of Microorganisms (GCM) 10K type strain sequencing project: providing services to taxonomists for standard genome sequencing and annotation.</title>
        <authorList>
            <consortium name="The Broad Institute Genomics Platform"/>
            <consortium name="The Broad Institute Genome Sequencing Center for Infectious Disease"/>
            <person name="Wu L."/>
            <person name="Ma J."/>
        </authorList>
    </citation>
    <scope>NUCLEOTIDE SEQUENCE [LARGE SCALE GENOMIC DNA]</scope>
    <source>
        <strain evidence="10">NBRC 110140</strain>
    </source>
</reference>
<evidence type="ECO:0000259" key="8">
    <source>
        <dbReference type="Pfam" id="PF10150"/>
    </source>
</evidence>
<keyword evidence="3" id="KW-0479">Metal-binding</keyword>
<dbReference type="InterPro" id="IPR019307">
    <property type="entry name" value="RNA-bd_AU-1/RNase_E/G"/>
</dbReference>
<comment type="cofactor">
    <cofactor evidence="1">
        <name>Mg(2+)</name>
        <dbReference type="ChEBI" id="CHEBI:18420"/>
    </cofactor>
</comment>
<proteinExistence type="predicted"/>
<name>A0ABQ5VXH6_9RHOB</name>
<evidence type="ECO:0000256" key="4">
    <source>
        <dbReference type="ARBA" id="ARBA00022759"/>
    </source>
</evidence>
<dbReference type="PANTHER" id="PTHR30001">
    <property type="entry name" value="RIBONUCLEASE"/>
    <property type="match status" value="1"/>
</dbReference>
<dbReference type="InterPro" id="IPR004659">
    <property type="entry name" value="RNase_E/G"/>
</dbReference>
<feature type="domain" description="RNA-binding protein AU-1/Ribonuclease E/G" evidence="8">
    <location>
        <begin position="215"/>
        <end position="338"/>
    </location>
</feature>
<evidence type="ECO:0000256" key="5">
    <source>
        <dbReference type="ARBA" id="ARBA00022801"/>
    </source>
</evidence>
<evidence type="ECO:0000256" key="6">
    <source>
        <dbReference type="ARBA" id="ARBA00022842"/>
    </source>
</evidence>
<evidence type="ECO:0000256" key="3">
    <source>
        <dbReference type="ARBA" id="ARBA00022723"/>
    </source>
</evidence>
<gene>
    <name evidence="9" type="ORF">GCM10007939_24200</name>
</gene>
<evidence type="ECO:0000256" key="1">
    <source>
        <dbReference type="ARBA" id="ARBA00001946"/>
    </source>
</evidence>
<dbReference type="EMBL" id="BSNN01000008">
    <property type="protein sequence ID" value="GLQ36136.1"/>
    <property type="molecule type" value="Genomic_DNA"/>
</dbReference>
<dbReference type="Pfam" id="PF10150">
    <property type="entry name" value="RNase_E_G"/>
    <property type="match status" value="2"/>
</dbReference>
<sequence length="348" mass="37264">MKKGLIAALDHIDGRPAAALLRDGKLIDLLIDPPAGAVQPEAIYRARTGQQMKGQNGLILDMGKGAKGFLKGAKGIAQGTVLLVQAATHAEPHKATPVVPKIIFKSRYCIITPTAPGINIARRIKDDDLREELLEIVHETLQGDAADFGVIIRSAAMGAPAEDIGEDIAETTATAMAVMAQQSGTPELLLPAPNAHARAWRDWIDPEPSDIETDAGCFEYLGILDQIDMLQTPHVRLPNGASMEIEPTSALVAIDVNTGADFSLGAGLKANLAAAKELPKQLSLRGLGGQIVIDFAPSPKKDRRQIETALQSALRRDGVDTILVGWTNLGNFELQRKRERLPLSELLS</sequence>
<evidence type="ECO:0000313" key="10">
    <source>
        <dbReference type="Proteomes" id="UP001156694"/>
    </source>
</evidence>
<keyword evidence="2" id="KW-0540">Nuclease</keyword>
<protein>
    <submittedName>
        <fullName evidence="9">Ribonuclease G</fullName>
    </submittedName>
</protein>
<organism evidence="9 10">
    <name type="scientific">Amylibacter marinus</name>
    <dbReference type="NCBI Taxonomy" id="1475483"/>
    <lineage>
        <taxon>Bacteria</taxon>
        <taxon>Pseudomonadati</taxon>
        <taxon>Pseudomonadota</taxon>
        <taxon>Alphaproteobacteria</taxon>
        <taxon>Rhodobacterales</taxon>
        <taxon>Paracoccaceae</taxon>
        <taxon>Amylibacter</taxon>
    </lineage>
</organism>
<feature type="domain" description="RNA-binding protein AU-1/Ribonuclease E/G" evidence="8">
    <location>
        <begin position="105"/>
        <end position="214"/>
    </location>
</feature>
<dbReference type="Proteomes" id="UP001156694">
    <property type="component" value="Unassembled WGS sequence"/>
</dbReference>
<comment type="caution">
    <text evidence="9">The sequence shown here is derived from an EMBL/GenBank/DDBJ whole genome shotgun (WGS) entry which is preliminary data.</text>
</comment>